<feature type="transmembrane region" description="Helical" evidence="7">
    <location>
        <begin position="175"/>
        <end position="194"/>
    </location>
</feature>
<dbReference type="AlphaFoldDB" id="A0A0R2MYB2"/>
<dbReference type="RefSeq" id="WP_054777950.1">
    <property type="nucleotide sequence ID" value="NZ_BBBX01000023.1"/>
</dbReference>
<evidence type="ECO:0000256" key="6">
    <source>
        <dbReference type="ARBA" id="ARBA00023136"/>
    </source>
</evidence>
<dbReference type="STRING" id="1293598.IV56_GL000828"/>
<feature type="transmembrane region" description="Helical" evidence="7">
    <location>
        <begin position="206"/>
        <end position="224"/>
    </location>
</feature>
<keyword evidence="3 7" id="KW-0812">Transmembrane</keyword>
<feature type="domain" description="Peptidase S54 rhomboid" evidence="8">
    <location>
        <begin position="57"/>
        <end position="192"/>
    </location>
</feature>
<dbReference type="InterPro" id="IPR050925">
    <property type="entry name" value="Rhomboid_protease_S54"/>
</dbReference>
<dbReference type="PANTHER" id="PTHR43731:SF14">
    <property type="entry name" value="PRESENILIN-ASSOCIATED RHOMBOID-LIKE PROTEIN, MITOCHONDRIAL"/>
    <property type="match status" value="1"/>
</dbReference>
<feature type="transmembrane region" description="Helical" evidence="7">
    <location>
        <begin position="122"/>
        <end position="140"/>
    </location>
</feature>
<dbReference type="Gene3D" id="1.20.1540.10">
    <property type="entry name" value="Rhomboid-like"/>
    <property type="match status" value="1"/>
</dbReference>
<keyword evidence="5 7" id="KW-1133">Transmembrane helix</keyword>
<comment type="similarity">
    <text evidence="2">Belongs to the peptidase S54 family.</text>
</comment>
<feature type="transmembrane region" description="Helical" evidence="7">
    <location>
        <begin position="98"/>
        <end position="116"/>
    </location>
</feature>
<keyword evidence="9" id="KW-0645">Protease</keyword>
<dbReference type="GO" id="GO:0006508">
    <property type="term" value="P:proteolysis"/>
    <property type="evidence" value="ECO:0007669"/>
    <property type="project" value="UniProtKB-KW"/>
</dbReference>
<gene>
    <name evidence="9" type="ORF">IV56_GL000828</name>
</gene>
<keyword evidence="10" id="KW-1185">Reference proteome</keyword>
<comment type="caution">
    <text evidence="9">The sequence shown here is derived from an EMBL/GenBank/DDBJ whole genome shotgun (WGS) entry which is preliminary data.</text>
</comment>
<dbReference type="SUPFAM" id="SSF144091">
    <property type="entry name" value="Rhomboid-like"/>
    <property type="match status" value="1"/>
</dbReference>
<evidence type="ECO:0000256" key="4">
    <source>
        <dbReference type="ARBA" id="ARBA00022801"/>
    </source>
</evidence>
<dbReference type="GO" id="GO:0004252">
    <property type="term" value="F:serine-type endopeptidase activity"/>
    <property type="evidence" value="ECO:0007669"/>
    <property type="project" value="InterPro"/>
</dbReference>
<comment type="subcellular location">
    <subcellularLocation>
        <location evidence="1">Membrane</location>
        <topology evidence="1">Multi-pass membrane protein</topology>
    </subcellularLocation>
</comment>
<dbReference type="OrthoDB" id="9813074at2"/>
<proteinExistence type="inferred from homology"/>
<feature type="transmembrane region" description="Helical" evidence="7">
    <location>
        <begin position="152"/>
        <end position="169"/>
    </location>
</feature>
<accession>A0A0R2MYB2</accession>
<evidence type="ECO:0000259" key="8">
    <source>
        <dbReference type="Pfam" id="PF01694"/>
    </source>
</evidence>
<dbReference type="Pfam" id="PF01694">
    <property type="entry name" value="Rhomboid"/>
    <property type="match status" value="1"/>
</dbReference>
<evidence type="ECO:0000256" key="5">
    <source>
        <dbReference type="ARBA" id="ARBA00022989"/>
    </source>
</evidence>
<dbReference type="GO" id="GO:0016020">
    <property type="term" value="C:membrane"/>
    <property type="evidence" value="ECO:0007669"/>
    <property type="project" value="UniProtKB-SubCell"/>
</dbReference>
<evidence type="ECO:0000313" key="10">
    <source>
        <dbReference type="Proteomes" id="UP000050969"/>
    </source>
</evidence>
<evidence type="ECO:0000313" key="9">
    <source>
        <dbReference type="EMBL" id="KRO18551.1"/>
    </source>
</evidence>
<protein>
    <submittedName>
        <fullName evidence="9">Membrane-associated serine protease</fullName>
    </submittedName>
</protein>
<reference evidence="9 10" key="1">
    <citation type="journal article" date="2015" name="Genome Announc.">
        <title>Expanding the biotechnology potential of lactobacilli through comparative genomics of 213 strains and associated genera.</title>
        <authorList>
            <person name="Sun Z."/>
            <person name="Harris H.M."/>
            <person name="McCann A."/>
            <person name="Guo C."/>
            <person name="Argimon S."/>
            <person name="Zhang W."/>
            <person name="Yang X."/>
            <person name="Jeffery I.B."/>
            <person name="Cooney J.C."/>
            <person name="Kagawa T.F."/>
            <person name="Liu W."/>
            <person name="Song Y."/>
            <person name="Salvetti E."/>
            <person name="Wrobel A."/>
            <person name="Rasinkangas P."/>
            <person name="Parkhill J."/>
            <person name="Rea M.C."/>
            <person name="O'Sullivan O."/>
            <person name="Ritari J."/>
            <person name="Douillard F.P."/>
            <person name="Paul Ross R."/>
            <person name="Yang R."/>
            <person name="Briner A.E."/>
            <person name="Felis G.E."/>
            <person name="de Vos W.M."/>
            <person name="Barrangou R."/>
            <person name="Klaenhammer T.R."/>
            <person name="Caufield P.W."/>
            <person name="Cui Y."/>
            <person name="Zhang H."/>
            <person name="O'Toole P.W."/>
        </authorList>
    </citation>
    <scope>NUCLEOTIDE SEQUENCE [LARGE SCALE GENOMIC DNA]</scope>
    <source>
        <strain evidence="9 10">DSM 24301</strain>
    </source>
</reference>
<evidence type="ECO:0000256" key="7">
    <source>
        <dbReference type="SAM" id="Phobius"/>
    </source>
</evidence>
<feature type="transmembrane region" description="Helical" evidence="7">
    <location>
        <begin position="59"/>
        <end position="86"/>
    </location>
</feature>
<dbReference type="Proteomes" id="UP000050969">
    <property type="component" value="Unassembled WGS sequence"/>
</dbReference>
<name>A0A0R2MYB2_9LACO</name>
<dbReference type="InterPro" id="IPR035952">
    <property type="entry name" value="Rhomboid-like_sf"/>
</dbReference>
<sequence>MRQSNWKNRLNNMPFMTYGLLAITFAVYLLETLKGGSTNTMVLLDLGARYNPLIAQGEWWRLFTPMFLHIGLMHLVVNAVSIYYLGMMTEQIFGHARFLAIYLLSGIAGNYVSMVFNANALAAGASTAIFGLFGAFLMLGDNFRENPAIRSIAQQYLLLVGINLVFNLFGSGIDIAGHIGGLIGGFLVAGVLGAPNIGLINRNRRILMGVVLVIAVVAVAMIGVM</sequence>
<dbReference type="EMBL" id="JQCE01000004">
    <property type="protein sequence ID" value="KRO18551.1"/>
    <property type="molecule type" value="Genomic_DNA"/>
</dbReference>
<dbReference type="PATRIC" id="fig|1293598.4.peg.876"/>
<keyword evidence="4" id="KW-0378">Hydrolase</keyword>
<dbReference type="PANTHER" id="PTHR43731">
    <property type="entry name" value="RHOMBOID PROTEASE"/>
    <property type="match status" value="1"/>
</dbReference>
<organism evidence="9 10">
    <name type="scientific">Lacticaseibacillus saniviri JCM 17471 = DSM 24301</name>
    <dbReference type="NCBI Taxonomy" id="1293598"/>
    <lineage>
        <taxon>Bacteria</taxon>
        <taxon>Bacillati</taxon>
        <taxon>Bacillota</taxon>
        <taxon>Bacilli</taxon>
        <taxon>Lactobacillales</taxon>
        <taxon>Lactobacillaceae</taxon>
        <taxon>Lacticaseibacillus</taxon>
    </lineage>
</organism>
<dbReference type="InterPro" id="IPR022764">
    <property type="entry name" value="Peptidase_S54_rhomboid_dom"/>
</dbReference>
<keyword evidence="6 7" id="KW-0472">Membrane</keyword>
<evidence type="ECO:0000256" key="3">
    <source>
        <dbReference type="ARBA" id="ARBA00022692"/>
    </source>
</evidence>
<evidence type="ECO:0000256" key="1">
    <source>
        <dbReference type="ARBA" id="ARBA00004141"/>
    </source>
</evidence>
<evidence type="ECO:0000256" key="2">
    <source>
        <dbReference type="ARBA" id="ARBA00009045"/>
    </source>
</evidence>